<sequence length="258" mass="27861">MGTDAPRRRWPAPFAPFDKAVNFWHTARPGPDRIKPPFSARRVRTMDAHSILTYTLVAAIAIASPGPATLVALHNSVAYGAKSTIWSSLGNVSGLFCMSAAAMLGLGALIASSEWIFNAVKIVGAGYLFYLGAKQLFSKSQLLSEASADSTKVGKPPRLKLFKSAFLTAATNPKATIFFTALFPQFIDQHAALLPQFFILTLIFMALSLTSLSVYAVLASRAKGVLTRPALSKWVNRVVGSTFIFFGTTILAMRRQTA</sequence>
<organism evidence="8 9">
    <name type="scientific">Pseudomonas protegens (strain DSM 19095 / LMG 27888 / CFBP 6595 / CHA0)</name>
    <dbReference type="NCBI Taxonomy" id="1124983"/>
    <lineage>
        <taxon>Bacteria</taxon>
        <taxon>Pseudomonadati</taxon>
        <taxon>Pseudomonadota</taxon>
        <taxon>Gammaproteobacteria</taxon>
        <taxon>Pseudomonadales</taxon>
        <taxon>Pseudomonadaceae</taxon>
        <taxon>Pseudomonas</taxon>
    </lineage>
</organism>
<dbReference type="PIRSF" id="PIRSF006324">
    <property type="entry name" value="LeuE"/>
    <property type="match status" value="1"/>
</dbReference>
<evidence type="ECO:0000256" key="2">
    <source>
        <dbReference type="ARBA" id="ARBA00007928"/>
    </source>
</evidence>
<evidence type="ECO:0000313" key="8">
    <source>
        <dbReference type="EMBL" id="AGL84248.1"/>
    </source>
</evidence>
<dbReference type="KEGG" id="pprc:PFLCHA0_c24770"/>
<protein>
    <submittedName>
        <fullName evidence="8">Transporter, LysE family</fullName>
    </submittedName>
</protein>
<dbReference type="HOGENOM" id="CLU_079569_2_3_6"/>
<evidence type="ECO:0000313" key="9">
    <source>
        <dbReference type="Proteomes" id="UP000013940"/>
    </source>
</evidence>
<comment type="subcellular location">
    <subcellularLocation>
        <location evidence="1">Cell membrane</location>
        <topology evidence="1">Multi-pass membrane protein</topology>
    </subcellularLocation>
</comment>
<dbReference type="eggNOG" id="COG1280">
    <property type="taxonomic scope" value="Bacteria"/>
</dbReference>
<evidence type="ECO:0000256" key="7">
    <source>
        <dbReference type="SAM" id="Phobius"/>
    </source>
</evidence>
<dbReference type="AlphaFoldDB" id="A0A2C9EL14"/>
<evidence type="ECO:0000256" key="5">
    <source>
        <dbReference type="ARBA" id="ARBA00022989"/>
    </source>
</evidence>
<dbReference type="Pfam" id="PF01810">
    <property type="entry name" value="LysE"/>
    <property type="match status" value="1"/>
</dbReference>
<dbReference type="PANTHER" id="PTHR30086">
    <property type="entry name" value="ARGININE EXPORTER PROTEIN ARGO"/>
    <property type="match status" value="1"/>
</dbReference>
<dbReference type="GO" id="GO:0005886">
    <property type="term" value="C:plasma membrane"/>
    <property type="evidence" value="ECO:0007669"/>
    <property type="project" value="UniProtKB-SubCell"/>
</dbReference>
<keyword evidence="6 7" id="KW-0472">Membrane</keyword>
<evidence type="ECO:0000256" key="1">
    <source>
        <dbReference type="ARBA" id="ARBA00004651"/>
    </source>
</evidence>
<accession>A0A2C9EL14</accession>
<feature type="transmembrane region" description="Helical" evidence="7">
    <location>
        <begin position="234"/>
        <end position="253"/>
    </location>
</feature>
<feature type="transmembrane region" description="Helical" evidence="7">
    <location>
        <begin position="51"/>
        <end position="73"/>
    </location>
</feature>
<evidence type="ECO:0000256" key="4">
    <source>
        <dbReference type="ARBA" id="ARBA00022692"/>
    </source>
</evidence>
<dbReference type="GO" id="GO:0042970">
    <property type="term" value="F:homoserine transmembrane transporter activity"/>
    <property type="evidence" value="ECO:0007669"/>
    <property type="project" value="TreeGrafter"/>
</dbReference>
<keyword evidence="3" id="KW-1003">Cell membrane</keyword>
<keyword evidence="5 7" id="KW-1133">Transmembrane helix</keyword>
<feature type="transmembrane region" description="Helical" evidence="7">
    <location>
        <begin position="85"/>
        <end position="109"/>
    </location>
</feature>
<dbReference type="InterPro" id="IPR001123">
    <property type="entry name" value="LeuE-type"/>
</dbReference>
<feature type="transmembrane region" description="Helical" evidence="7">
    <location>
        <begin position="115"/>
        <end position="133"/>
    </location>
</feature>
<dbReference type="EMBL" id="CP003190">
    <property type="protein sequence ID" value="AGL84248.1"/>
    <property type="molecule type" value="Genomic_DNA"/>
</dbReference>
<feature type="transmembrane region" description="Helical" evidence="7">
    <location>
        <begin position="197"/>
        <end position="218"/>
    </location>
</feature>
<proteinExistence type="inferred from homology"/>
<evidence type="ECO:0000256" key="6">
    <source>
        <dbReference type="ARBA" id="ARBA00023136"/>
    </source>
</evidence>
<reference evidence="9" key="1">
    <citation type="journal article" date="2014" name="Genome Announc.">
        <title>Full-genome sequence of the plant growth-promoting bacterium Pseudomonas protegens CHA0.</title>
        <authorList>
            <person name="Jousset A."/>
            <person name="Schuldes J."/>
            <person name="Keel C."/>
            <person name="Maurhofer M."/>
            <person name="Daniel R."/>
            <person name="Scheu S."/>
            <person name="Thuermer A."/>
        </authorList>
    </citation>
    <scope>NUCLEOTIDE SEQUENCE [LARGE SCALE GENOMIC DNA]</scope>
    <source>
        <strain evidence="9">DSM 19095 / LMG 27888 / CFBP 6595 / CHA0</strain>
    </source>
</reference>
<comment type="similarity">
    <text evidence="2">Belongs to the Rht family.</text>
</comment>
<gene>
    <name evidence="8" type="ORF">PFLCHA0_c24770</name>
</gene>
<evidence type="ECO:0000256" key="3">
    <source>
        <dbReference type="ARBA" id="ARBA00022475"/>
    </source>
</evidence>
<dbReference type="Proteomes" id="UP000013940">
    <property type="component" value="Chromosome"/>
</dbReference>
<name>A0A2C9EL14_PSEPH</name>
<dbReference type="PANTHER" id="PTHR30086:SF14">
    <property type="entry name" value="HOMOSERINE_HOMOSERINE LACTONE EFFLUX PROTEIN"/>
    <property type="match status" value="1"/>
</dbReference>
<keyword evidence="4 7" id="KW-0812">Transmembrane</keyword>